<name>A0A0E9XYD7_ANGAN</name>
<dbReference type="AlphaFoldDB" id="A0A0E9XYD7"/>
<evidence type="ECO:0000313" key="1">
    <source>
        <dbReference type="EMBL" id="JAI07432.1"/>
    </source>
</evidence>
<reference evidence="1" key="2">
    <citation type="journal article" date="2015" name="Fish Shellfish Immunol.">
        <title>Early steps in the European eel (Anguilla anguilla)-Vibrio vulnificus interaction in the gills: Role of the RtxA13 toxin.</title>
        <authorList>
            <person name="Callol A."/>
            <person name="Pajuelo D."/>
            <person name="Ebbesson L."/>
            <person name="Teles M."/>
            <person name="MacKenzie S."/>
            <person name="Amaro C."/>
        </authorList>
    </citation>
    <scope>NUCLEOTIDE SEQUENCE</scope>
</reference>
<reference evidence="1" key="1">
    <citation type="submission" date="2014-11" db="EMBL/GenBank/DDBJ databases">
        <authorList>
            <person name="Amaro Gonzalez C."/>
        </authorList>
    </citation>
    <scope>NUCLEOTIDE SEQUENCE</scope>
</reference>
<protein>
    <submittedName>
        <fullName evidence="1">Uncharacterized protein</fullName>
    </submittedName>
</protein>
<accession>A0A0E9XYD7</accession>
<dbReference type="EMBL" id="GBXM01001146">
    <property type="protein sequence ID" value="JAI07432.1"/>
    <property type="molecule type" value="Transcribed_RNA"/>
</dbReference>
<organism evidence="1">
    <name type="scientific">Anguilla anguilla</name>
    <name type="common">European freshwater eel</name>
    <name type="synonym">Muraena anguilla</name>
    <dbReference type="NCBI Taxonomy" id="7936"/>
    <lineage>
        <taxon>Eukaryota</taxon>
        <taxon>Metazoa</taxon>
        <taxon>Chordata</taxon>
        <taxon>Craniata</taxon>
        <taxon>Vertebrata</taxon>
        <taxon>Euteleostomi</taxon>
        <taxon>Actinopterygii</taxon>
        <taxon>Neopterygii</taxon>
        <taxon>Teleostei</taxon>
        <taxon>Anguilliformes</taxon>
        <taxon>Anguillidae</taxon>
        <taxon>Anguilla</taxon>
    </lineage>
</organism>
<proteinExistence type="predicted"/>
<sequence>MAASYPGIEPATFRLQV</sequence>